<evidence type="ECO:0000259" key="1">
    <source>
        <dbReference type="Pfam" id="PF00248"/>
    </source>
</evidence>
<evidence type="ECO:0000313" key="3">
    <source>
        <dbReference type="Proteomes" id="UP001595748"/>
    </source>
</evidence>
<dbReference type="CDD" id="cd19095">
    <property type="entry name" value="AKR_PA4992-like"/>
    <property type="match status" value="1"/>
</dbReference>
<dbReference type="Pfam" id="PF00248">
    <property type="entry name" value="Aldo_ket_red"/>
    <property type="match status" value="1"/>
</dbReference>
<protein>
    <submittedName>
        <fullName evidence="2">Aldo/keto reductase</fullName>
    </submittedName>
</protein>
<dbReference type="PANTHER" id="PTHR43312">
    <property type="entry name" value="D-THREO-ALDOSE 1-DEHYDROGENASE"/>
    <property type="match status" value="1"/>
</dbReference>
<name>A0ABV8A500_9DEIO</name>
<dbReference type="EMBL" id="JBHRZF010000094">
    <property type="protein sequence ID" value="MFC3860767.1"/>
    <property type="molecule type" value="Genomic_DNA"/>
</dbReference>
<keyword evidence="3" id="KW-1185">Reference proteome</keyword>
<dbReference type="RefSeq" id="WP_380077019.1">
    <property type="nucleotide sequence ID" value="NZ_JBHRZF010000094.1"/>
</dbReference>
<dbReference type="InterPro" id="IPR053135">
    <property type="entry name" value="AKR2_Oxidoreductase"/>
</dbReference>
<dbReference type="PANTHER" id="PTHR43312:SF1">
    <property type="entry name" value="NADP-DEPENDENT OXIDOREDUCTASE DOMAIN-CONTAINING PROTEIN"/>
    <property type="match status" value="1"/>
</dbReference>
<gene>
    <name evidence="2" type="ORF">ACFOPQ_08320</name>
</gene>
<organism evidence="2 3">
    <name type="scientific">Deinococcus antarcticus</name>
    <dbReference type="NCBI Taxonomy" id="1298767"/>
    <lineage>
        <taxon>Bacteria</taxon>
        <taxon>Thermotogati</taxon>
        <taxon>Deinococcota</taxon>
        <taxon>Deinococci</taxon>
        <taxon>Deinococcales</taxon>
        <taxon>Deinococcaceae</taxon>
        <taxon>Deinococcus</taxon>
    </lineage>
</organism>
<dbReference type="Gene3D" id="3.20.20.100">
    <property type="entry name" value="NADP-dependent oxidoreductase domain"/>
    <property type="match status" value="1"/>
</dbReference>
<sequence length="297" mass="32922">MQQRYFGNTGLKVSVLGFGAGHVGAESLSEDQAGTLLNRAVDRGVTLVDTARGYGLSEERIGRHLSYRRHDFILSSKGGYGAEGADDWTPPAIRRGIEQALTRMRVDWIDIFHLHSCPLETLRRDDLLSALDEARQAGLIRVAAYSGENDALAWAVASGRFGSIETSVNLADQHSAHSVLPRARERGLGVIAKRPIANAVWQFEERPAGQYAETYWERLHQLDLNGVREQAGLDWAEFALRFTAYQPNVHSAIVGTANIANLERNVRIIQEGPLRLDVLTQIEAAWERTGKTWPGEV</sequence>
<comment type="caution">
    <text evidence="2">The sequence shown here is derived from an EMBL/GenBank/DDBJ whole genome shotgun (WGS) entry which is preliminary data.</text>
</comment>
<dbReference type="SUPFAM" id="SSF51430">
    <property type="entry name" value="NAD(P)-linked oxidoreductase"/>
    <property type="match status" value="1"/>
</dbReference>
<dbReference type="InterPro" id="IPR036812">
    <property type="entry name" value="NAD(P)_OxRdtase_dom_sf"/>
</dbReference>
<accession>A0ABV8A500</accession>
<feature type="domain" description="NADP-dependent oxidoreductase" evidence="1">
    <location>
        <begin position="16"/>
        <end position="286"/>
    </location>
</feature>
<dbReference type="InterPro" id="IPR023210">
    <property type="entry name" value="NADP_OxRdtase_dom"/>
</dbReference>
<proteinExistence type="predicted"/>
<reference evidence="3" key="1">
    <citation type="journal article" date="2019" name="Int. J. Syst. Evol. Microbiol.">
        <title>The Global Catalogue of Microorganisms (GCM) 10K type strain sequencing project: providing services to taxonomists for standard genome sequencing and annotation.</title>
        <authorList>
            <consortium name="The Broad Institute Genomics Platform"/>
            <consortium name="The Broad Institute Genome Sequencing Center for Infectious Disease"/>
            <person name="Wu L."/>
            <person name="Ma J."/>
        </authorList>
    </citation>
    <scope>NUCLEOTIDE SEQUENCE [LARGE SCALE GENOMIC DNA]</scope>
    <source>
        <strain evidence="3">CCTCC AB 2013263</strain>
    </source>
</reference>
<dbReference type="Proteomes" id="UP001595748">
    <property type="component" value="Unassembled WGS sequence"/>
</dbReference>
<evidence type="ECO:0000313" key="2">
    <source>
        <dbReference type="EMBL" id="MFC3860767.1"/>
    </source>
</evidence>